<keyword evidence="7" id="KW-0460">Magnesium</keyword>
<comment type="catalytic activity">
    <reaction evidence="1">
        <text>ATP-independent breakage of single-stranded DNA, followed by passage and rejoining.</text>
        <dbReference type="EC" id="5.6.2.1"/>
    </reaction>
</comment>
<dbReference type="Gene3D" id="1.10.290.10">
    <property type="entry name" value="Topoisomerase I, domain 4"/>
    <property type="match status" value="1"/>
</dbReference>
<evidence type="ECO:0000259" key="16">
    <source>
        <dbReference type="PROSITE" id="PS52039"/>
    </source>
</evidence>
<keyword evidence="10" id="KW-0413">Isomerase</keyword>
<dbReference type="InterPro" id="IPR005733">
    <property type="entry name" value="TopoI_bac-type"/>
</dbReference>
<dbReference type="InterPro" id="IPR013826">
    <property type="entry name" value="Topo_IA_cen_sub3"/>
</dbReference>
<dbReference type="CDD" id="cd00186">
    <property type="entry name" value="TOP1Ac"/>
    <property type="match status" value="1"/>
</dbReference>
<evidence type="ECO:0000256" key="6">
    <source>
        <dbReference type="ARBA" id="ARBA00022833"/>
    </source>
</evidence>
<dbReference type="AlphaFoldDB" id="A0A381S931"/>
<dbReference type="SMART" id="SM00493">
    <property type="entry name" value="TOPRIM"/>
    <property type="match status" value="1"/>
</dbReference>
<dbReference type="InterPro" id="IPR013825">
    <property type="entry name" value="Topo_IA_cen_sub2"/>
</dbReference>
<dbReference type="SUPFAM" id="SSF57783">
    <property type="entry name" value="Zinc beta-ribbon"/>
    <property type="match status" value="1"/>
</dbReference>
<dbReference type="Gene3D" id="1.10.460.10">
    <property type="entry name" value="Topoisomerase I, domain 2"/>
    <property type="match status" value="1"/>
</dbReference>
<dbReference type="Gene3D" id="3.30.65.10">
    <property type="entry name" value="Bacterial Topoisomerase I, domain 1"/>
    <property type="match status" value="1"/>
</dbReference>
<dbReference type="GO" id="GO:0003917">
    <property type="term" value="F:DNA topoisomerase type I (single strand cut, ATP-independent) activity"/>
    <property type="evidence" value="ECO:0007669"/>
    <property type="project" value="UniProtKB-EC"/>
</dbReference>
<proteinExistence type="inferred from homology"/>
<name>A0A381S931_9ZZZZ</name>
<dbReference type="InterPro" id="IPR034149">
    <property type="entry name" value="TOPRIM_TopoI"/>
</dbReference>
<dbReference type="SUPFAM" id="SSF56712">
    <property type="entry name" value="Prokaryotic type I DNA topoisomerase"/>
    <property type="match status" value="1"/>
</dbReference>
<dbReference type="SMART" id="SM00437">
    <property type="entry name" value="TOP1Ac"/>
    <property type="match status" value="1"/>
</dbReference>
<feature type="domain" description="Toprim" evidence="15">
    <location>
        <begin position="1"/>
        <end position="115"/>
    </location>
</feature>
<dbReference type="Gene3D" id="2.70.20.10">
    <property type="entry name" value="Topoisomerase I, domain 3"/>
    <property type="match status" value="1"/>
</dbReference>
<dbReference type="GO" id="GO:0005694">
    <property type="term" value="C:chromosome"/>
    <property type="evidence" value="ECO:0007669"/>
    <property type="project" value="InterPro"/>
</dbReference>
<dbReference type="EMBL" id="UINC01002636">
    <property type="protein sequence ID" value="SUZ98757.1"/>
    <property type="molecule type" value="Genomic_DNA"/>
</dbReference>
<dbReference type="InterPro" id="IPR013498">
    <property type="entry name" value="Topo_IA_Znf"/>
</dbReference>
<dbReference type="InterPro" id="IPR013824">
    <property type="entry name" value="Topo_IA_cen_sub1"/>
</dbReference>
<dbReference type="InterPro" id="IPR023405">
    <property type="entry name" value="Topo_IA_core_domain"/>
</dbReference>
<evidence type="ECO:0000256" key="1">
    <source>
        <dbReference type="ARBA" id="ARBA00000213"/>
    </source>
</evidence>
<keyword evidence="9" id="KW-0238">DNA-binding</keyword>
<comment type="similarity">
    <text evidence="2">Belongs to the type IA topoisomerase family.</text>
</comment>
<dbReference type="Pfam" id="PF01131">
    <property type="entry name" value="Topoisom_bac"/>
    <property type="match status" value="1"/>
</dbReference>
<dbReference type="InterPro" id="IPR006171">
    <property type="entry name" value="TOPRIM_dom"/>
</dbReference>
<dbReference type="Gene3D" id="3.40.50.140">
    <property type="match status" value="1"/>
</dbReference>
<dbReference type="SMART" id="SM00436">
    <property type="entry name" value="TOP1Bc"/>
    <property type="match status" value="1"/>
</dbReference>
<keyword evidence="5" id="KW-0863">Zinc-finger</keyword>
<dbReference type="PANTHER" id="PTHR42785:SF1">
    <property type="entry name" value="DNA TOPOISOMERASE"/>
    <property type="match status" value="1"/>
</dbReference>
<dbReference type="InterPro" id="IPR023406">
    <property type="entry name" value="Topo_IA_AS"/>
</dbReference>
<feature type="domain" description="Topo IA-type catalytic" evidence="16">
    <location>
        <begin position="131"/>
        <end position="567"/>
    </location>
</feature>
<dbReference type="GO" id="GO:0008270">
    <property type="term" value="F:zinc ion binding"/>
    <property type="evidence" value="ECO:0007669"/>
    <property type="project" value="UniProtKB-KW"/>
</dbReference>
<keyword evidence="4" id="KW-0479">Metal-binding</keyword>
<dbReference type="PRINTS" id="PR00417">
    <property type="entry name" value="PRTPISMRASEI"/>
</dbReference>
<sequence>MNVLIVESPSKARSINKYLGSDYKVLASVGHVRDLSAKNDAIDTENDFQMKWETSERGRKVIKEITDAAKKSDNLYLATDPDREGEAIAWHVEKLLRDNSSLSNLKIHRITFNEVTKNAVLDSLKEPREIDENLVNAYLARRALDFLVGFTLSPVLWRKLPGSKSAGRVQSVALKIISERELEIEKFIPQEYWSIQGEFTNSENKTINARLTLYEGNKVDKLDIKNEKEAEKIYGEIKNSKFTVGTITKKEAKRNPYPAFTTSTMQIESSRKLGLSVNQTMRTAQKLYEGTEIKGETTGLITYMRTDSVVMSNDAINQIRNFVTDNYGSNYLPEKPRIYKSKAKNAQEAHECIRPTNINLTPKDIKQYITNEEFKLYEIIWQRAVSSQMASAILDQVAVDIVNEDKKISLRANGSTIKFLGMYKVYQEVKDDDKVEEKELILPVMNEGESLNLKEVNKNQHFTLPPPRYTEASLVKKLEELGIGRPSTYASIIKVLQDRDYVILDKKRFNPHDRGRIVSIFLEKYFNKYVEYDFTADLENQLDEISDGKLDWKEVIRKFWETFKQLCDETVGKSNREVIDVLDDALGPHFFPPDGNDEKRKCPTCNNGRLGIKVGKFGGFIGCSNYPDCKYTVQFNQLNDKDGSSLSGPKEIGIYPETGEMITLRKGPYGFYMQVGEGTKEKKPKRVSIPKNFEPDEIGLNTAIQLLGLPRKLGFHPETNKTVSAGIGMYGPYILHDKKYKALEKTDNILDIELEKALELISKPTQRGNATLKTFGEHPTEKKNITAHDGKFGPYVKCGKINASLLGDQIIDSLNLEEAIKLIDERKQKIGLKKKKK</sequence>
<evidence type="ECO:0000256" key="11">
    <source>
        <dbReference type="ARBA" id="ARBA00030003"/>
    </source>
</evidence>
<evidence type="ECO:0000259" key="15">
    <source>
        <dbReference type="PROSITE" id="PS50880"/>
    </source>
</evidence>
<organism evidence="17">
    <name type="scientific">marine metagenome</name>
    <dbReference type="NCBI Taxonomy" id="408172"/>
    <lineage>
        <taxon>unclassified sequences</taxon>
        <taxon>metagenomes</taxon>
        <taxon>ecological metagenomes</taxon>
    </lineage>
</organism>
<evidence type="ECO:0000256" key="12">
    <source>
        <dbReference type="ARBA" id="ARBA00031985"/>
    </source>
</evidence>
<dbReference type="InterPro" id="IPR028612">
    <property type="entry name" value="Topoisom_1_IA"/>
</dbReference>
<reference evidence="17" key="1">
    <citation type="submission" date="2018-05" db="EMBL/GenBank/DDBJ databases">
        <authorList>
            <person name="Lanie J.A."/>
            <person name="Ng W.-L."/>
            <person name="Kazmierczak K.M."/>
            <person name="Andrzejewski T.M."/>
            <person name="Davidsen T.M."/>
            <person name="Wayne K.J."/>
            <person name="Tettelin H."/>
            <person name="Glass J.I."/>
            <person name="Rusch D."/>
            <person name="Podicherti R."/>
            <person name="Tsui H.-C.T."/>
            <person name="Winkler M.E."/>
        </authorList>
    </citation>
    <scope>NUCLEOTIDE SEQUENCE</scope>
</reference>
<evidence type="ECO:0000313" key="17">
    <source>
        <dbReference type="EMBL" id="SUZ98757.1"/>
    </source>
</evidence>
<evidence type="ECO:0000256" key="10">
    <source>
        <dbReference type="ARBA" id="ARBA00023235"/>
    </source>
</evidence>
<accession>A0A381S931</accession>
<dbReference type="HAMAP" id="MF_00952">
    <property type="entry name" value="Topoisom_1_prok"/>
    <property type="match status" value="1"/>
</dbReference>
<evidence type="ECO:0000256" key="8">
    <source>
        <dbReference type="ARBA" id="ARBA00023029"/>
    </source>
</evidence>
<evidence type="ECO:0000256" key="9">
    <source>
        <dbReference type="ARBA" id="ARBA00023125"/>
    </source>
</evidence>
<dbReference type="InterPro" id="IPR003602">
    <property type="entry name" value="Topo_IA_DNA-bd_dom"/>
</dbReference>
<evidence type="ECO:0000256" key="2">
    <source>
        <dbReference type="ARBA" id="ARBA00009446"/>
    </source>
</evidence>
<dbReference type="InterPro" id="IPR013497">
    <property type="entry name" value="Topo_IA_cen"/>
</dbReference>
<dbReference type="InterPro" id="IPR025589">
    <property type="entry name" value="Toprim_C_rpt"/>
</dbReference>
<evidence type="ECO:0000256" key="4">
    <source>
        <dbReference type="ARBA" id="ARBA00022723"/>
    </source>
</evidence>
<keyword evidence="8" id="KW-0799">Topoisomerase</keyword>
<dbReference type="PROSITE" id="PS52039">
    <property type="entry name" value="TOPO_IA_2"/>
    <property type="match status" value="1"/>
</dbReference>
<evidence type="ECO:0000256" key="7">
    <source>
        <dbReference type="ARBA" id="ARBA00022842"/>
    </source>
</evidence>
<dbReference type="CDD" id="cd03363">
    <property type="entry name" value="TOPRIM_TopoIA_TopoI"/>
    <property type="match status" value="1"/>
</dbReference>
<dbReference type="Pfam" id="PF13368">
    <property type="entry name" value="Toprim_C_rpt"/>
    <property type="match status" value="3"/>
</dbReference>
<dbReference type="Pfam" id="PF01751">
    <property type="entry name" value="Toprim"/>
    <property type="match status" value="1"/>
</dbReference>
<dbReference type="InterPro" id="IPR003601">
    <property type="entry name" value="Topo_IA_2"/>
</dbReference>
<evidence type="ECO:0000256" key="13">
    <source>
        <dbReference type="ARBA" id="ARBA00032235"/>
    </source>
</evidence>
<dbReference type="GO" id="GO:0006265">
    <property type="term" value="P:DNA topological change"/>
    <property type="evidence" value="ECO:0007669"/>
    <property type="project" value="InterPro"/>
</dbReference>
<evidence type="ECO:0000256" key="5">
    <source>
        <dbReference type="ARBA" id="ARBA00022771"/>
    </source>
</evidence>
<dbReference type="EC" id="5.6.2.1" evidence="3"/>
<evidence type="ECO:0000256" key="3">
    <source>
        <dbReference type="ARBA" id="ARBA00012891"/>
    </source>
</evidence>
<dbReference type="InterPro" id="IPR000380">
    <property type="entry name" value="Topo_IA"/>
</dbReference>
<dbReference type="NCBIfam" id="TIGR01051">
    <property type="entry name" value="topA_bact"/>
    <property type="match status" value="1"/>
</dbReference>
<dbReference type="PROSITE" id="PS50880">
    <property type="entry name" value="TOPRIM"/>
    <property type="match status" value="1"/>
</dbReference>
<gene>
    <name evidence="17" type="ORF">METZ01_LOCUS51611</name>
</gene>
<dbReference type="Pfam" id="PF01396">
    <property type="entry name" value="Zn_ribbon_Top1"/>
    <property type="match status" value="1"/>
</dbReference>
<dbReference type="GO" id="GO:0003677">
    <property type="term" value="F:DNA binding"/>
    <property type="evidence" value="ECO:0007669"/>
    <property type="project" value="UniProtKB-KW"/>
</dbReference>
<keyword evidence="6" id="KW-0862">Zinc</keyword>
<evidence type="ECO:0000256" key="14">
    <source>
        <dbReference type="ARBA" id="ARBA00032877"/>
    </source>
</evidence>
<dbReference type="PANTHER" id="PTHR42785">
    <property type="entry name" value="DNA TOPOISOMERASE, TYPE IA, CORE"/>
    <property type="match status" value="1"/>
</dbReference>
<protein>
    <recommendedName>
        <fullName evidence="3">DNA topoisomerase</fullName>
        <ecNumber evidence="3">5.6.2.1</ecNumber>
    </recommendedName>
    <alternativeName>
        <fullName evidence="14">Omega-protein</fullName>
    </alternativeName>
    <alternativeName>
        <fullName evidence="13">Relaxing enzyme</fullName>
    </alternativeName>
    <alternativeName>
        <fullName evidence="11">Swivelase</fullName>
    </alternativeName>
    <alternativeName>
        <fullName evidence="12">Untwisting enzyme</fullName>
    </alternativeName>
</protein>
<dbReference type="PROSITE" id="PS00396">
    <property type="entry name" value="TOPO_IA_1"/>
    <property type="match status" value="1"/>
</dbReference>